<proteinExistence type="predicted"/>
<name>K1SEE4_9ZZZZ</name>
<sequence length="46" mass="5235">MGCRYGIRKIVEAKGFDVLEGSGNWVESTAEKLKAEFARFLKSKKR</sequence>
<feature type="non-terminal residue" evidence="1">
    <location>
        <position position="46"/>
    </location>
</feature>
<protein>
    <submittedName>
        <fullName evidence="1">Uncharacterized protein</fullName>
    </submittedName>
</protein>
<organism evidence="1">
    <name type="scientific">human gut metagenome</name>
    <dbReference type="NCBI Taxonomy" id="408170"/>
    <lineage>
        <taxon>unclassified sequences</taxon>
        <taxon>metagenomes</taxon>
        <taxon>organismal metagenomes</taxon>
    </lineage>
</organism>
<gene>
    <name evidence="1" type="ORF">LEA_15095</name>
</gene>
<comment type="caution">
    <text evidence="1">The sequence shown here is derived from an EMBL/GenBank/DDBJ whole genome shotgun (WGS) entry which is preliminary data.</text>
</comment>
<dbReference type="AlphaFoldDB" id="K1SEE4"/>
<accession>K1SEE4</accession>
<dbReference type="EMBL" id="AJWY01010297">
    <property type="protein sequence ID" value="EKC55923.1"/>
    <property type="molecule type" value="Genomic_DNA"/>
</dbReference>
<reference evidence="1" key="1">
    <citation type="journal article" date="2013" name="Environ. Microbiol.">
        <title>Microbiota from the distal guts of lean and obese adolescents exhibit partial functional redundancy besides clear differences in community structure.</title>
        <authorList>
            <person name="Ferrer M."/>
            <person name="Ruiz A."/>
            <person name="Lanza F."/>
            <person name="Haange S.B."/>
            <person name="Oberbach A."/>
            <person name="Till H."/>
            <person name="Bargiela R."/>
            <person name="Campoy C."/>
            <person name="Segura M.T."/>
            <person name="Richter M."/>
            <person name="von Bergen M."/>
            <person name="Seifert J."/>
            <person name="Suarez A."/>
        </authorList>
    </citation>
    <scope>NUCLEOTIDE SEQUENCE</scope>
</reference>
<evidence type="ECO:0000313" key="1">
    <source>
        <dbReference type="EMBL" id="EKC55923.1"/>
    </source>
</evidence>